<keyword evidence="1" id="KW-0596">Phosphopantetheine</keyword>
<evidence type="ECO:0000256" key="1">
    <source>
        <dbReference type="ARBA" id="ARBA00022450"/>
    </source>
</evidence>
<evidence type="ECO:0000256" key="5">
    <source>
        <dbReference type="ARBA" id="ARBA00023268"/>
    </source>
</evidence>
<keyword evidence="3" id="KW-0808">Transferase</keyword>
<dbReference type="Gene3D" id="3.10.129.110">
    <property type="entry name" value="Polyketide synthase dehydratase"/>
    <property type="match status" value="1"/>
</dbReference>
<dbReference type="InterPro" id="IPR041068">
    <property type="entry name" value="HTH_51"/>
</dbReference>
<comment type="caution">
    <text evidence="12">The sequence shown here is derived from an EMBL/GenBank/DDBJ whole genome shotgun (WGS) entry which is preliminary data.</text>
</comment>
<feature type="region of interest" description="N-terminal hotdog fold" evidence="7">
    <location>
        <begin position="1284"/>
        <end position="1416"/>
    </location>
</feature>
<dbReference type="InterPro" id="IPR013217">
    <property type="entry name" value="Methyltransf_12"/>
</dbReference>
<dbReference type="SUPFAM" id="SSF47336">
    <property type="entry name" value="ACP-like"/>
    <property type="match status" value="1"/>
</dbReference>
<dbReference type="PROSITE" id="PS52004">
    <property type="entry name" value="KS3_2"/>
    <property type="match status" value="1"/>
</dbReference>
<evidence type="ECO:0000259" key="10">
    <source>
        <dbReference type="PROSITE" id="PS52004"/>
    </source>
</evidence>
<dbReference type="SUPFAM" id="SSF55048">
    <property type="entry name" value="Probable ACP-binding domain of malonyl-CoA ACP transacylase"/>
    <property type="match status" value="1"/>
</dbReference>
<dbReference type="PROSITE" id="PS00606">
    <property type="entry name" value="KS3_1"/>
    <property type="match status" value="1"/>
</dbReference>
<proteinExistence type="predicted"/>
<dbReference type="SUPFAM" id="SSF53335">
    <property type="entry name" value="S-adenosyl-L-methionine-dependent methyltransferases"/>
    <property type="match status" value="1"/>
</dbReference>
<dbReference type="GO" id="GO:0006633">
    <property type="term" value="P:fatty acid biosynthetic process"/>
    <property type="evidence" value="ECO:0007669"/>
    <property type="project" value="InterPro"/>
</dbReference>
<keyword evidence="2" id="KW-0597">Phosphoprotein</keyword>
<dbReference type="Pfam" id="PF00698">
    <property type="entry name" value="Acyl_transf_1"/>
    <property type="match status" value="1"/>
</dbReference>
<dbReference type="InterPro" id="IPR029063">
    <property type="entry name" value="SAM-dependent_MTases_sf"/>
</dbReference>
<dbReference type="Pfam" id="PF02801">
    <property type="entry name" value="Ketoacyl-synt_C"/>
    <property type="match status" value="1"/>
</dbReference>
<dbReference type="InterPro" id="IPR016035">
    <property type="entry name" value="Acyl_Trfase/lysoPLipase"/>
</dbReference>
<keyword evidence="6" id="KW-0012">Acyltransferase</keyword>
<dbReference type="InterPro" id="IPR020806">
    <property type="entry name" value="PKS_PP-bd"/>
</dbReference>
<dbReference type="GO" id="GO:0030639">
    <property type="term" value="P:polyketide biosynthetic process"/>
    <property type="evidence" value="ECO:0007669"/>
    <property type="project" value="UniProtKB-ARBA"/>
</dbReference>
<dbReference type="InterPro" id="IPR014043">
    <property type="entry name" value="Acyl_transferase_dom"/>
</dbReference>
<dbReference type="InterPro" id="IPR018201">
    <property type="entry name" value="Ketoacyl_synth_AS"/>
</dbReference>
<dbReference type="Pfam" id="PF07993">
    <property type="entry name" value="NAD_binding_4"/>
    <property type="match status" value="1"/>
</dbReference>
<dbReference type="CDD" id="cd00833">
    <property type="entry name" value="PKS"/>
    <property type="match status" value="1"/>
</dbReference>
<evidence type="ECO:0000256" key="3">
    <source>
        <dbReference type="ARBA" id="ARBA00022679"/>
    </source>
</evidence>
<dbReference type="Pfam" id="PF00109">
    <property type="entry name" value="ketoacyl-synt"/>
    <property type="match status" value="1"/>
</dbReference>
<dbReference type="EMBL" id="JAAOZQ010000063">
    <property type="protein sequence ID" value="KAF7521435.1"/>
    <property type="molecule type" value="Genomic_DNA"/>
</dbReference>
<evidence type="ECO:0000313" key="12">
    <source>
        <dbReference type="EMBL" id="KAF7521435.1"/>
    </source>
</evidence>
<dbReference type="InterPro" id="IPR016036">
    <property type="entry name" value="Malonyl_transacylase_ACP-bd"/>
</dbReference>
<dbReference type="InterPro" id="IPR042104">
    <property type="entry name" value="PKS_dehydratase_sf"/>
</dbReference>
<dbReference type="InterPro" id="IPR020841">
    <property type="entry name" value="PKS_Beta-ketoAc_synthase_dom"/>
</dbReference>
<evidence type="ECO:0000259" key="11">
    <source>
        <dbReference type="PROSITE" id="PS52019"/>
    </source>
</evidence>
<dbReference type="PANTHER" id="PTHR45681:SF6">
    <property type="entry name" value="POLYKETIDE SYNTHASE 37"/>
    <property type="match status" value="1"/>
</dbReference>
<dbReference type="SMART" id="SM00825">
    <property type="entry name" value="PKS_KS"/>
    <property type="match status" value="1"/>
</dbReference>
<dbReference type="InterPro" id="IPR014030">
    <property type="entry name" value="Ketoacyl_synth_N"/>
</dbReference>
<reference evidence="12" key="1">
    <citation type="submission" date="2020-02" db="EMBL/GenBank/DDBJ databases">
        <authorList>
            <person name="Lichtner F.J."/>
        </authorList>
    </citation>
    <scope>NUCLEOTIDE SEQUENCE</scope>
    <source>
        <strain evidence="12">G10</strain>
    </source>
</reference>
<dbReference type="PROSITE" id="PS00012">
    <property type="entry name" value="PHOSPHOPANTETHEINE"/>
    <property type="match status" value="1"/>
</dbReference>
<dbReference type="Pfam" id="PF16073">
    <property type="entry name" value="SAT"/>
    <property type="match status" value="1"/>
</dbReference>
<evidence type="ECO:0000256" key="8">
    <source>
        <dbReference type="SAM" id="MobiDB-lite"/>
    </source>
</evidence>
<comment type="caution">
    <text evidence="7">Lacks conserved residue(s) required for the propagation of feature annotation.</text>
</comment>
<dbReference type="Gene3D" id="3.30.70.3290">
    <property type="match status" value="1"/>
</dbReference>
<dbReference type="Pfam" id="PF00550">
    <property type="entry name" value="PP-binding"/>
    <property type="match status" value="1"/>
</dbReference>
<dbReference type="Pfam" id="PF18558">
    <property type="entry name" value="HTH_51"/>
    <property type="match status" value="1"/>
</dbReference>
<feature type="domain" description="Carrier" evidence="9">
    <location>
        <begin position="1654"/>
        <end position="1728"/>
    </location>
</feature>
<dbReference type="Proteomes" id="UP000701341">
    <property type="component" value="Unassembled WGS sequence"/>
</dbReference>
<dbReference type="GO" id="GO:0004315">
    <property type="term" value="F:3-oxoacyl-[acyl-carrier-protein] synthase activity"/>
    <property type="evidence" value="ECO:0007669"/>
    <property type="project" value="InterPro"/>
</dbReference>
<dbReference type="SUPFAM" id="SSF53901">
    <property type="entry name" value="Thiolase-like"/>
    <property type="match status" value="1"/>
</dbReference>
<dbReference type="Gene3D" id="3.40.366.10">
    <property type="entry name" value="Malonyl-Coenzyme A Acyl Carrier Protein, domain 2"/>
    <property type="match status" value="2"/>
</dbReference>
<dbReference type="InterPro" id="IPR014031">
    <property type="entry name" value="Ketoacyl_synth_C"/>
</dbReference>
<dbReference type="InterPro" id="IPR049900">
    <property type="entry name" value="PKS_mFAS_DH"/>
</dbReference>
<dbReference type="InterPro" id="IPR036736">
    <property type="entry name" value="ACP-like_sf"/>
</dbReference>
<feature type="region of interest" description="Disordered" evidence="8">
    <location>
        <begin position="1609"/>
        <end position="1635"/>
    </location>
</feature>
<dbReference type="InterPro" id="IPR013120">
    <property type="entry name" value="FAR_NAD-bd"/>
</dbReference>
<dbReference type="InterPro" id="IPR016039">
    <property type="entry name" value="Thiolase-like"/>
</dbReference>
<dbReference type="InterPro" id="IPR032088">
    <property type="entry name" value="SAT"/>
</dbReference>
<dbReference type="Gene3D" id="3.40.50.720">
    <property type="entry name" value="NAD(P)-binding Rossmann-like Domain"/>
    <property type="match status" value="1"/>
</dbReference>
<evidence type="ECO:0000256" key="2">
    <source>
        <dbReference type="ARBA" id="ARBA00022553"/>
    </source>
</evidence>
<dbReference type="Gene3D" id="3.40.50.150">
    <property type="entry name" value="Vaccinia Virus protein VP39"/>
    <property type="match status" value="1"/>
</dbReference>
<dbReference type="SMART" id="SM00827">
    <property type="entry name" value="PKS_AT"/>
    <property type="match status" value="1"/>
</dbReference>
<protein>
    <submittedName>
        <fullName evidence="12">Uncharacterized protein</fullName>
    </submittedName>
</protein>
<evidence type="ECO:0000256" key="6">
    <source>
        <dbReference type="ARBA" id="ARBA00023315"/>
    </source>
</evidence>
<dbReference type="Gene3D" id="1.10.1200.10">
    <property type="entry name" value="ACP-like"/>
    <property type="match status" value="1"/>
</dbReference>
<evidence type="ECO:0000313" key="13">
    <source>
        <dbReference type="Proteomes" id="UP000701341"/>
    </source>
</evidence>
<feature type="domain" description="Ketosynthase family 3 (KS3)" evidence="10">
    <location>
        <begin position="383"/>
        <end position="799"/>
    </location>
</feature>
<dbReference type="Pfam" id="PF08242">
    <property type="entry name" value="Methyltransf_12"/>
    <property type="match status" value="1"/>
</dbReference>
<organism evidence="12 13">
    <name type="scientific">Penicillium crustosum</name>
    <name type="common">Blue mold fungus</name>
    <dbReference type="NCBI Taxonomy" id="36656"/>
    <lineage>
        <taxon>Eukaryota</taxon>
        <taxon>Fungi</taxon>
        <taxon>Dikarya</taxon>
        <taxon>Ascomycota</taxon>
        <taxon>Pezizomycotina</taxon>
        <taxon>Eurotiomycetes</taxon>
        <taxon>Eurotiomycetidae</taxon>
        <taxon>Eurotiales</taxon>
        <taxon>Aspergillaceae</taxon>
        <taxon>Penicillium</taxon>
    </lineage>
</organism>
<gene>
    <name evidence="12" type="ORF">PCG10_008371</name>
</gene>
<name>A0A9P5GIU0_PENCR</name>
<dbReference type="SUPFAM" id="SSF51735">
    <property type="entry name" value="NAD(P)-binding Rossmann-fold domains"/>
    <property type="match status" value="1"/>
</dbReference>
<dbReference type="InterPro" id="IPR050444">
    <property type="entry name" value="Polyketide_Synthase"/>
</dbReference>
<feature type="compositionally biased region" description="Low complexity" evidence="8">
    <location>
        <begin position="1617"/>
        <end position="1635"/>
    </location>
</feature>
<sequence length="2587" mass="284292">MPSESYPRVNPKVFLFGPQALAFDAKLFTTLHSHLYDSWALDALSDLPIIWESLVKQVPKLQHVEGERLLRELHQGLQTGSLPDSLFPLPNILLSPLVVIVQLTQYLAFVRSGLPGLGDTDEIPQSVMQTSESLGLCTGILSAFAVSCASSIAKVQQYGAVAVRLSMLVGALVDAEEASPDTGSPAMSFSMSWNALESRTSVDEVLAEFPEAYISVFVDEKRATVTAPKESAPALLDKLRLSGAHVTEVALSGRFHWPKHREDAKQLIAFCDHDPRFQFPDASEIVLPTRLSTGGRLHEIALQEILLKPSEWLSLFGLVQSSHIDAGGANFVCFGSERCVPPTMIRKLGPLLIHISDVDLSTSALPSELLRSTSASPFDNLPDDQIAVIGMACHVPGAEDLDEYWRILTSGQSQHTRVPLERFSMKTAFRELEENRKWYGNFLRDYDTFDHKFFKKSAREMSSADPQHRLVLKLAYQAIEQSGYFGASHNSKHVGCYIGIGNNDYERNIACHPANAYSATGNLRSFAAGKVSHYFGWTGPSLTIDTACSSSGVAIHQACRAILHGECTSALAGGVNVLTSPEWFQNLAGASFLSPTGQCKPFDARGDGYCRGEGAGVVFLKRLSSAIADGDQVLGVIASTKVYQNQNCTAITVPNSISLAGLFGDVVEQARLEPQAISVVEAHGTGTPVGDPAEYDAVRRVFGGSIRSDTLSLMSVKGLLGHTEFASGIVSLVKILLMINEGFIPPQASFTSMSPALNAYHEDMIDIATQLTPWNVDFRAALINNYGASGSNASMIITQAPKPRSSTSNPSPLSSSATSFPFWLCGIDSQSLRAYATKFRRFIHDNADSVKDLTVRNLSFQISRQSNRNLPRALIFSAASRNELEEKLLDFEQGGRSIAEIEVPPPRPVILCFGGQISTYVGLGKDVYNQATILRSHLDQCNTVCLSLGLGSIYPAIFQRSPILDTVELQTVLFAAQYSCARAWIDSGVKVTAVIGHSFGELTALCIAGAYSLADALRLISGRARLIRDKWGSDKGSMLAVEADLAEVTALLSTSNKPDVSIACYNGPRSFTLAGSTESVQFIEELARSNQTFFGMKLKKLNVTNAFHSANVDPLISDLEALGREIQFNEPIIQVEAATETRSSPTRGSHFIAQHLRNPVYFNHAVQRLAEEYPAAIWLEAGSNSTITTMISRALGNSSSPHHFQSVHITSEESLPLLAEATTKLWKEGLNVSFWAHHPMEVSQHSLVILPPYQFEKARHWMDLKEVPEVKSSIDTTVQPPEPPKGLTTFIGFEDQAKQSARFRVNTTCDKFQQLTSANVALNTTAVTPGMLQIEISLDAIMNLQPDFKTYQFQPEVQGVSYHNALIDSNSTDLYLDAIAKDDGGLAWRWRLYGTDLGDRVTEFSSGSIVFLPASDPALKENFERLSRLSGKKRCASLLQGNGADDVLQGRNIYRAFEQVVNYAEPFRRVTKIAGKEDESAGYVSKAYTGETWMDPVLTECFCQVAGIFINLMTDASDLSKRGVYICDGISRWMHYPGLGSMTSAPDAWEVFAVHHHESETKYVSDVFAFDPRDGSLIEAILGISYRLVPMDSMRKLLTRGPQQESHFSTAAVSSKSTPVHAPTPTTTVSSTPSSLNSFQEKTIVKNVAKPPGPDISAKMCEIICNLSGLEPEEIEDDSDLVELGIDSLMAMELVREVDSAFKCTLQNDQLMELTDFASLVSCIRSTLGFDDEESGVGFERDSSVDTEAYILLEPNEPATNINGANGTVSFDHRDGNAVLSMSTLLDAFREIKWDTDDDIVKGQLGTYSKHVMPRSTELCIVYIVDAFEQLGCPIRSAAPGQVLTRVPYHPKHEKFMNMIIYGLLEKDARLIDINGSIITRTAVAPPTASADTLLSKLLHDEPVHAAEHKLAALIGQKFADLITDKEDGLKLIFGNPESREIAADMYSNSPVNTVWIKQLERFFERVLGRLTKDGQPICILEVGGGTGGTTSRIVPLLAKLGVPVKYTMTDISGSLIAAARKRFKKYPFMDFKPLNMESEPDAKFLQSQHIILATNCIHATRNLSVSLKNLHRILRPDGALIMLEMTEQVPWCDFIFGLLEGWWLFEDGRDYVLQPATYWEKVLQSVGYGHVDWTEGELPEARIQRLIIAHASGSRYDRGPKPPLASIPELTLPDISERRARIDAAVHKYTKDFVAPSQILSPAKLPSLSSGQCVLVTGATGSLGAHIVASLVQRPGIHTVVCLNRLSTTEATVRQQNSLQMRGISLDPTSLSKLKVIETDTSKPNLGLSPENYQYLIQNVTEIVHSAWPMSLTRPMRTYEPQFKIARGLIDLAREVAQHRPAPFKFGFQFISSSAVIANYPLLAGTPVVPEQSGTVESVPLTGYAEAKLATERILAETLYRFPDRFHVMAVRIAQITGSTSNGYWNPSEYMPFLIKSSQVLKILPELDGTLSWYPVNDVASVLGELLLSQSTTDLIYHIDNPSRQTWREMIAILARALDLGQKSIVPFGQWVNRVRGFRGSIADNPALQLIDFFEHYFVPMSCGGLVLDTTKSSQHSKTLQNQGPIDEDLMMKYIARWKESGFLNP</sequence>
<dbReference type="GO" id="GO:0031177">
    <property type="term" value="F:phosphopantetheine binding"/>
    <property type="evidence" value="ECO:0007669"/>
    <property type="project" value="InterPro"/>
</dbReference>
<feature type="domain" description="PKS/mFAS DH" evidence="11">
    <location>
        <begin position="1284"/>
        <end position="1595"/>
    </location>
</feature>
<dbReference type="PROSITE" id="PS52019">
    <property type="entry name" value="PKS_MFAS_DH"/>
    <property type="match status" value="1"/>
</dbReference>
<dbReference type="Gene3D" id="3.40.47.10">
    <property type="match status" value="1"/>
</dbReference>
<evidence type="ECO:0000256" key="4">
    <source>
        <dbReference type="ARBA" id="ARBA00022857"/>
    </source>
</evidence>
<dbReference type="PANTHER" id="PTHR45681">
    <property type="entry name" value="POLYKETIDE SYNTHASE 44-RELATED"/>
    <property type="match status" value="1"/>
</dbReference>
<dbReference type="InterPro" id="IPR001227">
    <property type="entry name" value="Ac_transferase_dom_sf"/>
</dbReference>
<keyword evidence="4" id="KW-0521">NADP</keyword>
<dbReference type="SMART" id="SM00823">
    <property type="entry name" value="PKS_PP"/>
    <property type="match status" value="1"/>
</dbReference>
<dbReference type="PROSITE" id="PS50075">
    <property type="entry name" value="CARRIER"/>
    <property type="match status" value="1"/>
</dbReference>
<dbReference type="SUPFAM" id="SSF52151">
    <property type="entry name" value="FabD/lysophospholipase-like"/>
    <property type="match status" value="1"/>
</dbReference>
<evidence type="ECO:0000259" key="9">
    <source>
        <dbReference type="PROSITE" id="PS50075"/>
    </source>
</evidence>
<feature type="region of interest" description="C-terminal hotdog fold" evidence="7">
    <location>
        <begin position="1436"/>
        <end position="1595"/>
    </location>
</feature>
<evidence type="ECO:0000256" key="7">
    <source>
        <dbReference type="PROSITE-ProRule" id="PRU01363"/>
    </source>
</evidence>
<accession>A0A9P5GIU0</accession>
<dbReference type="InterPro" id="IPR036291">
    <property type="entry name" value="NAD(P)-bd_dom_sf"/>
</dbReference>
<keyword evidence="13" id="KW-1185">Reference proteome</keyword>
<dbReference type="InterPro" id="IPR006162">
    <property type="entry name" value="Ppantetheine_attach_site"/>
</dbReference>
<keyword evidence="5" id="KW-0511">Multifunctional enzyme</keyword>
<dbReference type="InterPro" id="IPR009081">
    <property type="entry name" value="PP-bd_ACP"/>
</dbReference>